<keyword evidence="3" id="KW-1185">Reference proteome</keyword>
<feature type="region of interest" description="Disordered" evidence="1">
    <location>
        <begin position="1"/>
        <end position="31"/>
    </location>
</feature>
<accession>A0A1V6XIW1</accession>
<gene>
    <name evidence="2" type="ORF">PENNAL_c0074G07035</name>
</gene>
<reference evidence="3" key="1">
    <citation type="journal article" date="2017" name="Nat. Microbiol.">
        <title>Global analysis of biosynthetic gene clusters reveals vast potential of secondary metabolite production in Penicillium species.</title>
        <authorList>
            <person name="Nielsen J.C."/>
            <person name="Grijseels S."/>
            <person name="Prigent S."/>
            <person name="Ji B."/>
            <person name="Dainat J."/>
            <person name="Nielsen K.F."/>
            <person name="Frisvad J.C."/>
            <person name="Workman M."/>
            <person name="Nielsen J."/>
        </authorList>
    </citation>
    <scope>NUCLEOTIDE SEQUENCE [LARGE SCALE GENOMIC DNA]</scope>
    <source>
        <strain evidence="3">IBT 13039</strain>
    </source>
</reference>
<comment type="caution">
    <text evidence="2">The sequence shown here is derived from an EMBL/GenBank/DDBJ whole genome shotgun (WGS) entry which is preliminary data.</text>
</comment>
<evidence type="ECO:0000313" key="2">
    <source>
        <dbReference type="EMBL" id="OQE75038.1"/>
    </source>
</evidence>
<name>A0A1V6XIW1_PENNA</name>
<dbReference type="AlphaFoldDB" id="A0A1V6XIW1"/>
<evidence type="ECO:0000313" key="3">
    <source>
        <dbReference type="Proteomes" id="UP000191691"/>
    </source>
</evidence>
<evidence type="ECO:0000256" key="1">
    <source>
        <dbReference type="SAM" id="MobiDB-lite"/>
    </source>
</evidence>
<dbReference type="STRING" id="60175.A0A1V6XIW1"/>
<dbReference type="Proteomes" id="UP000191691">
    <property type="component" value="Unassembled WGS sequence"/>
</dbReference>
<proteinExistence type="predicted"/>
<protein>
    <recommendedName>
        <fullName evidence="4">NWD NACHT-NTPase N-terminal domain-containing protein</fullName>
    </recommendedName>
</protein>
<sequence length="178" mass="19621">MKKWLKNFSIPHRKKSEPHHSDSQPTQFQPTQSVVLASVPITAVTPPNAVDTQDTSLTEDIWKSAYDKLNPEEQDILSPAQASAESERVGKISQAGHIVDVIIQTTEKQYKEYQQGGIKIHRSTGKDIDLRRASRKILNAALLFKDVITAVVAFDPTHYATSAWAVVSLGLTMGLGTT</sequence>
<feature type="compositionally biased region" description="Basic residues" evidence="1">
    <location>
        <begin position="1"/>
        <end position="17"/>
    </location>
</feature>
<dbReference type="EMBL" id="MOOB01000074">
    <property type="protein sequence ID" value="OQE75038.1"/>
    <property type="molecule type" value="Genomic_DNA"/>
</dbReference>
<organism evidence="2 3">
    <name type="scientific">Penicillium nalgiovense</name>
    <dbReference type="NCBI Taxonomy" id="60175"/>
    <lineage>
        <taxon>Eukaryota</taxon>
        <taxon>Fungi</taxon>
        <taxon>Dikarya</taxon>
        <taxon>Ascomycota</taxon>
        <taxon>Pezizomycotina</taxon>
        <taxon>Eurotiomycetes</taxon>
        <taxon>Eurotiomycetidae</taxon>
        <taxon>Eurotiales</taxon>
        <taxon>Aspergillaceae</taxon>
        <taxon>Penicillium</taxon>
    </lineage>
</organism>
<evidence type="ECO:0008006" key="4">
    <source>
        <dbReference type="Google" id="ProtNLM"/>
    </source>
</evidence>